<proteinExistence type="predicted"/>
<comment type="caution">
    <text evidence="1">The sequence shown here is derived from an EMBL/GenBank/DDBJ whole genome shotgun (WGS) entry which is preliminary data.</text>
</comment>
<dbReference type="Proteomes" id="UP000626109">
    <property type="component" value="Unassembled WGS sequence"/>
</dbReference>
<organism evidence="1 2">
    <name type="scientific">Polarella glacialis</name>
    <name type="common">Dinoflagellate</name>
    <dbReference type="NCBI Taxonomy" id="89957"/>
    <lineage>
        <taxon>Eukaryota</taxon>
        <taxon>Sar</taxon>
        <taxon>Alveolata</taxon>
        <taxon>Dinophyceae</taxon>
        <taxon>Suessiales</taxon>
        <taxon>Suessiaceae</taxon>
        <taxon>Polarella</taxon>
    </lineage>
</organism>
<gene>
    <name evidence="1" type="ORF">PGLA2088_LOCUS43290</name>
</gene>
<reference evidence="1" key="1">
    <citation type="submission" date="2021-02" db="EMBL/GenBank/DDBJ databases">
        <authorList>
            <person name="Dougan E. K."/>
            <person name="Rhodes N."/>
            <person name="Thang M."/>
            <person name="Chan C."/>
        </authorList>
    </citation>
    <scope>NUCLEOTIDE SEQUENCE</scope>
</reference>
<evidence type="ECO:0000313" key="2">
    <source>
        <dbReference type="Proteomes" id="UP000626109"/>
    </source>
</evidence>
<sequence length="108" mass="12182">MLGFFAASPGPLPRAFAMRVPALTGRAHKQMLLEGQWSPPEFVVVVVGSPFVSHNVFVTQVVALAARSIQVQFQMLHLEWIGKRKHMRNLINHANADFSKWARRHQLA</sequence>
<evidence type="ECO:0000313" key="1">
    <source>
        <dbReference type="EMBL" id="CAE8723674.1"/>
    </source>
</evidence>
<dbReference type="EMBL" id="CAJNNW010034721">
    <property type="protein sequence ID" value="CAE8723674.1"/>
    <property type="molecule type" value="Genomic_DNA"/>
</dbReference>
<accession>A0A813LIP1</accession>
<dbReference type="AlphaFoldDB" id="A0A813LIP1"/>
<protein>
    <submittedName>
        <fullName evidence="1">Uncharacterized protein</fullName>
    </submittedName>
</protein>
<name>A0A813LIP1_POLGL</name>